<dbReference type="InterPro" id="IPR051332">
    <property type="entry name" value="Fosfomycin_Res_Enzymes"/>
</dbReference>
<dbReference type="PANTHER" id="PTHR36113:SF1">
    <property type="entry name" value="GLYOXALASE_BLEOMYCIN RESISTANCE PROTEIN_DIOXYGENASE"/>
    <property type="match status" value="1"/>
</dbReference>
<dbReference type="RefSeq" id="WP_131847299.1">
    <property type="nucleotide sequence ID" value="NZ_SLXV01000001.1"/>
</dbReference>
<dbReference type="InterPro" id="IPR018146">
    <property type="entry name" value="Glyoxalase_1_CS"/>
</dbReference>
<dbReference type="AlphaFoldDB" id="A0A4R2S002"/>
<keyword evidence="4" id="KW-1185">Reference proteome</keyword>
<dbReference type="InterPro" id="IPR037523">
    <property type="entry name" value="VOC_core"/>
</dbReference>
<keyword evidence="3" id="KW-0456">Lyase</keyword>
<reference evidence="3 4" key="1">
    <citation type="submission" date="2019-03" db="EMBL/GenBank/DDBJ databases">
        <title>Genomic Encyclopedia of Type Strains, Phase IV (KMG-IV): sequencing the most valuable type-strain genomes for metagenomic binning, comparative biology and taxonomic classification.</title>
        <authorList>
            <person name="Goeker M."/>
        </authorList>
    </citation>
    <scope>NUCLEOTIDE SEQUENCE [LARGE SCALE GENOMIC DNA]</scope>
    <source>
        <strain evidence="3 4">DSM 46831</strain>
    </source>
</reference>
<dbReference type="PROSITE" id="PS51819">
    <property type="entry name" value="VOC"/>
    <property type="match status" value="1"/>
</dbReference>
<dbReference type="SUPFAM" id="SSF54593">
    <property type="entry name" value="Glyoxalase/Bleomycin resistance protein/Dihydroxybiphenyl dioxygenase"/>
    <property type="match status" value="1"/>
</dbReference>
<dbReference type="OrthoDB" id="371072at2"/>
<dbReference type="Gene3D" id="3.10.180.10">
    <property type="entry name" value="2,3-Dihydroxybiphenyl 1,2-Dioxygenase, domain 1"/>
    <property type="match status" value="1"/>
</dbReference>
<evidence type="ECO:0000256" key="1">
    <source>
        <dbReference type="ARBA" id="ARBA00022723"/>
    </source>
</evidence>
<dbReference type="PANTHER" id="PTHR36113">
    <property type="entry name" value="LYASE, PUTATIVE-RELATED-RELATED"/>
    <property type="match status" value="1"/>
</dbReference>
<protein>
    <submittedName>
        <fullName evidence="3">Catechol 2,3-dioxygenase-like lactoylglutathione lyase family enzyme</fullName>
    </submittedName>
</protein>
<dbReference type="GO" id="GO:0046872">
    <property type="term" value="F:metal ion binding"/>
    <property type="evidence" value="ECO:0007669"/>
    <property type="project" value="UniProtKB-KW"/>
</dbReference>
<dbReference type="Proteomes" id="UP000294746">
    <property type="component" value="Unassembled WGS sequence"/>
</dbReference>
<sequence length="129" mass="14963">MYHAIPTPTNVHLHHVAIQVSNLHVSSQFYQQLFGLQVHQHFYLEEEEILWLQGDGWRLELISINQETTSPPSTYHFAIEVSHLIEWERICIQTHIPIMEGPITLPNQTKILFIEGPDGEQIELIETTS</sequence>
<keyword evidence="3" id="KW-0223">Dioxygenase</keyword>
<dbReference type="Pfam" id="PF00903">
    <property type="entry name" value="Glyoxalase"/>
    <property type="match status" value="1"/>
</dbReference>
<dbReference type="GO" id="GO:0004462">
    <property type="term" value="F:lactoylglutathione lyase activity"/>
    <property type="evidence" value="ECO:0007669"/>
    <property type="project" value="InterPro"/>
</dbReference>
<comment type="caution">
    <text evidence="3">The sequence shown here is derived from an EMBL/GenBank/DDBJ whole genome shotgun (WGS) entry which is preliminary data.</text>
</comment>
<accession>A0A4R2S002</accession>
<dbReference type="InterPro" id="IPR004360">
    <property type="entry name" value="Glyas_Fos-R_dOase_dom"/>
</dbReference>
<proteinExistence type="predicted"/>
<evidence type="ECO:0000313" key="4">
    <source>
        <dbReference type="Proteomes" id="UP000294746"/>
    </source>
</evidence>
<evidence type="ECO:0000259" key="2">
    <source>
        <dbReference type="PROSITE" id="PS51819"/>
    </source>
</evidence>
<dbReference type="PROSITE" id="PS00934">
    <property type="entry name" value="GLYOXALASE_I_1"/>
    <property type="match status" value="1"/>
</dbReference>
<keyword evidence="1" id="KW-0479">Metal-binding</keyword>
<name>A0A4R2S002_9BACL</name>
<dbReference type="InterPro" id="IPR029068">
    <property type="entry name" value="Glyas_Bleomycin-R_OHBP_Dase"/>
</dbReference>
<organism evidence="3 4">
    <name type="scientific">Baia soyae</name>
    <dbReference type="NCBI Taxonomy" id="1544746"/>
    <lineage>
        <taxon>Bacteria</taxon>
        <taxon>Bacillati</taxon>
        <taxon>Bacillota</taxon>
        <taxon>Bacilli</taxon>
        <taxon>Bacillales</taxon>
        <taxon>Thermoactinomycetaceae</taxon>
        <taxon>Baia</taxon>
    </lineage>
</organism>
<dbReference type="EMBL" id="SLXV01000001">
    <property type="protein sequence ID" value="TCP70685.1"/>
    <property type="molecule type" value="Genomic_DNA"/>
</dbReference>
<dbReference type="GO" id="GO:0051213">
    <property type="term" value="F:dioxygenase activity"/>
    <property type="evidence" value="ECO:0007669"/>
    <property type="project" value="UniProtKB-KW"/>
</dbReference>
<keyword evidence="3" id="KW-0560">Oxidoreductase</keyword>
<evidence type="ECO:0000313" key="3">
    <source>
        <dbReference type="EMBL" id="TCP70685.1"/>
    </source>
</evidence>
<gene>
    <name evidence="3" type="ORF">EDD57_101128</name>
</gene>
<feature type="domain" description="VOC" evidence="2">
    <location>
        <begin position="12"/>
        <end position="127"/>
    </location>
</feature>